<feature type="compositionally biased region" description="Polar residues" evidence="1">
    <location>
        <begin position="37"/>
        <end position="55"/>
    </location>
</feature>
<feature type="region of interest" description="Disordered" evidence="1">
    <location>
        <begin position="12"/>
        <end position="68"/>
    </location>
</feature>
<evidence type="ECO:0000256" key="1">
    <source>
        <dbReference type="SAM" id="MobiDB-lite"/>
    </source>
</evidence>
<dbReference type="AlphaFoldDB" id="A0A455T7B7"/>
<proteinExistence type="predicted"/>
<sequence length="68" mass="7318">MARALAGVWRSAPSSAAVRVESGRPTKLSSYLPRASQPKQQSKQRTASQQKQARLTAQAKATEPINLA</sequence>
<gene>
    <name evidence="2" type="ORF">KTA_27430</name>
</gene>
<accession>A0A455T7B7</accession>
<evidence type="ECO:0000313" key="2">
    <source>
        <dbReference type="EMBL" id="BBH94544.1"/>
    </source>
</evidence>
<protein>
    <submittedName>
        <fullName evidence="2">Uncharacterized protein</fullName>
    </submittedName>
</protein>
<dbReference type="EMBL" id="AP019377">
    <property type="protein sequence ID" value="BBH94544.1"/>
    <property type="molecule type" value="Genomic_DNA"/>
</dbReference>
<reference evidence="2" key="1">
    <citation type="submission" date="2018-12" db="EMBL/GenBank/DDBJ databases">
        <title>Novel natural products biosynthetic potential of the class Ktedonobacteria.</title>
        <authorList>
            <person name="Zheng Y."/>
            <person name="Saitou A."/>
            <person name="Wang C.M."/>
            <person name="Toyoda A."/>
            <person name="Minakuchi Y."/>
            <person name="Sekiguchi Y."/>
            <person name="Ueda K."/>
            <person name="Takano H."/>
            <person name="Sakai Y."/>
            <person name="Yokota A."/>
            <person name="Yabe S."/>
        </authorList>
    </citation>
    <scope>NUCLEOTIDE SEQUENCE</scope>
    <source>
        <strain evidence="2">A3-2</strain>
    </source>
</reference>
<organism evidence="2">
    <name type="scientific">Thermogemmatispora argillosa</name>
    <dbReference type="NCBI Taxonomy" id="2045280"/>
    <lineage>
        <taxon>Bacteria</taxon>
        <taxon>Bacillati</taxon>
        <taxon>Chloroflexota</taxon>
        <taxon>Ktedonobacteria</taxon>
        <taxon>Thermogemmatisporales</taxon>
        <taxon>Thermogemmatisporaceae</taxon>
        <taxon>Thermogemmatispora</taxon>
    </lineage>
</organism>
<name>A0A455T7B7_9CHLR</name>